<sequence length="107" mass="11420">VSVPLSRVCSPYASILELEYALMDAGGQLPCGGAGEEVQPWFAFPLDPPFCSWTTARLLCSARRRIPADIAPCHVTGRTFLLAVGMRLIVCLNKAVGAGVAELERAC</sequence>
<gene>
    <name evidence="1" type="ORF">DHA2_150073</name>
</gene>
<name>V6TKJ1_GIAIN</name>
<dbReference type="AlphaFoldDB" id="V6TKJ1"/>
<dbReference type="Proteomes" id="UP000018320">
    <property type="component" value="Unassembled WGS sequence"/>
</dbReference>
<proteinExistence type="predicted"/>
<comment type="caution">
    <text evidence="1">The sequence shown here is derived from an EMBL/GenBank/DDBJ whole genome shotgun (WGS) entry which is preliminary data.</text>
</comment>
<organism evidence="1 2">
    <name type="scientific">Giardia intestinalis</name>
    <name type="common">Giardia lamblia</name>
    <dbReference type="NCBI Taxonomy" id="5741"/>
    <lineage>
        <taxon>Eukaryota</taxon>
        <taxon>Metamonada</taxon>
        <taxon>Diplomonadida</taxon>
        <taxon>Hexamitidae</taxon>
        <taxon>Giardiinae</taxon>
        <taxon>Giardia</taxon>
    </lineage>
</organism>
<accession>V6TKJ1</accession>
<feature type="non-terminal residue" evidence="1">
    <location>
        <position position="1"/>
    </location>
</feature>
<evidence type="ECO:0000313" key="2">
    <source>
        <dbReference type="Proteomes" id="UP000018320"/>
    </source>
</evidence>
<reference evidence="2" key="1">
    <citation type="submission" date="2012-02" db="EMBL/GenBank/DDBJ databases">
        <title>Genome sequencing of Giardia lamblia Genotypes A2 and B isolates (DH and GS) and comparative analysis with the genomes of Genotypes A1 and E (WB and Pig).</title>
        <authorList>
            <person name="Adam R."/>
            <person name="Dahlstrom E."/>
            <person name="Martens C."/>
            <person name="Bruno D."/>
            <person name="Barbian K."/>
            <person name="Porcella S.F."/>
            <person name="Nash T."/>
        </authorList>
    </citation>
    <scope>NUCLEOTIDE SEQUENCE</scope>
    <source>
        <strain evidence="2">DH</strain>
    </source>
</reference>
<protein>
    <submittedName>
        <fullName evidence="1">Uncharacterized protein</fullName>
    </submittedName>
</protein>
<dbReference type="VEuPathDB" id="GiardiaDB:DHA2_150073"/>
<reference evidence="1 2" key="2">
    <citation type="journal article" date="2013" name="Genome Biol. Evol.">
        <title>Genome sequencing of Giardia lamblia genotypes A2 and B isolates (DH and GS) and comparative analysis with the genomes of genotypes A1 and E (WB and Pig).</title>
        <authorList>
            <person name="Adam R.D."/>
            <person name="Dahlstrom E.W."/>
            <person name="Martens C.A."/>
            <person name="Bruno D.P."/>
            <person name="Barbian K.D."/>
            <person name="Ricklefs S.M."/>
            <person name="Hernandez M.M."/>
            <person name="Narla N.P."/>
            <person name="Patel R.B."/>
            <person name="Porcella S.F."/>
            <person name="Nash T.E."/>
        </authorList>
    </citation>
    <scope>NUCLEOTIDE SEQUENCE [LARGE SCALE GENOMIC DNA]</scope>
    <source>
        <strain evidence="1 2">DH</strain>
    </source>
</reference>
<evidence type="ECO:0000313" key="1">
    <source>
        <dbReference type="EMBL" id="ESU39144.1"/>
    </source>
</evidence>
<dbReference type="EMBL" id="AHGT01000005">
    <property type="protein sequence ID" value="ESU39144.1"/>
    <property type="molecule type" value="Genomic_DNA"/>
</dbReference>